<dbReference type="Proteomes" id="UP000000822">
    <property type="component" value="Chromosome"/>
</dbReference>
<dbReference type="OrthoDB" id="9812960at2"/>
<organism evidence="2 3">
    <name type="scientific">Oceanobacillus iheyensis (strain DSM 14371 / CIP 107618 / JCM 11309 / KCTC 3954 / HTE831)</name>
    <dbReference type="NCBI Taxonomy" id="221109"/>
    <lineage>
        <taxon>Bacteria</taxon>
        <taxon>Bacillati</taxon>
        <taxon>Bacillota</taxon>
        <taxon>Bacilli</taxon>
        <taxon>Bacillales</taxon>
        <taxon>Bacillaceae</taxon>
        <taxon>Oceanobacillus</taxon>
    </lineage>
</organism>
<dbReference type="STRING" id="221109.gene:10732344"/>
<dbReference type="Gene3D" id="1.10.260.40">
    <property type="entry name" value="lambda repressor-like DNA-binding domains"/>
    <property type="match status" value="1"/>
</dbReference>
<evidence type="ECO:0000313" key="2">
    <source>
        <dbReference type="EMBL" id="BAC12110.1"/>
    </source>
</evidence>
<gene>
    <name evidence="2" type="ordered locus">OB0154</name>
</gene>
<dbReference type="SUPFAM" id="SSF47413">
    <property type="entry name" value="lambda repressor-like DNA-binding domains"/>
    <property type="match status" value="1"/>
</dbReference>
<dbReference type="EMBL" id="BA000028">
    <property type="protein sequence ID" value="BAC12110.1"/>
    <property type="molecule type" value="Genomic_DNA"/>
</dbReference>
<name>Q8ETV1_OCEIH</name>
<dbReference type="AlphaFoldDB" id="Q8ETV1"/>
<dbReference type="CDD" id="cd00093">
    <property type="entry name" value="HTH_XRE"/>
    <property type="match status" value="1"/>
</dbReference>
<evidence type="ECO:0000259" key="1">
    <source>
        <dbReference type="PROSITE" id="PS50943"/>
    </source>
</evidence>
<dbReference type="PROSITE" id="PS50943">
    <property type="entry name" value="HTH_CROC1"/>
    <property type="match status" value="1"/>
</dbReference>
<dbReference type="GO" id="GO:0003677">
    <property type="term" value="F:DNA binding"/>
    <property type="evidence" value="ECO:0007669"/>
    <property type="project" value="InterPro"/>
</dbReference>
<reference evidence="2 3" key="2">
    <citation type="journal article" date="2002" name="Nucleic Acids Res.">
        <title>Genome sequence of Oceanobacillus iheyensis isolated from the Iheya Ridge and its unexpected adaptive capabilities to extreme environments.</title>
        <authorList>
            <person name="Takami H."/>
            <person name="Takaki Y."/>
            <person name="Uchiyama I."/>
        </authorList>
    </citation>
    <scope>NUCLEOTIDE SEQUENCE [LARGE SCALE GENOMIC DNA]</scope>
    <source>
        <strain evidence="3">DSM 14371 / CIP 107618 / JCM 11309 / KCTC 3954 / HTE831</strain>
    </source>
</reference>
<reference evidence="2 3" key="1">
    <citation type="journal article" date="2001" name="FEMS Microbiol. Lett.">
        <title>Oceanobacillus iheyensis gen. nov., sp. nov., a deep-sea extremely halotolerant and alkaliphilic species isolated from a depth of 1050 m on the Iheya Ridge.</title>
        <authorList>
            <person name="Lu J."/>
            <person name="Nogi Y."/>
            <person name="Takami H."/>
        </authorList>
    </citation>
    <scope>NUCLEOTIDE SEQUENCE [LARGE SCALE GENOMIC DNA]</scope>
    <source>
        <strain evidence="3">DSM 14371 / CIP 107618 / JCM 11309 / KCTC 3954 / HTE831</strain>
    </source>
</reference>
<dbReference type="InterPro" id="IPR001387">
    <property type="entry name" value="Cro/C1-type_HTH"/>
</dbReference>
<proteinExistence type="predicted"/>
<feature type="domain" description="HTH cro/C1-type" evidence="1">
    <location>
        <begin position="10"/>
        <end position="65"/>
    </location>
</feature>
<dbReference type="Pfam" id="PF01381">
    <property type="entry name" value="HTH_3"/>
    <property type="match status" value="1"/>
</dbReference>
<protein>
    <submittedName>
        <fullName evidence="2">Hypothetical conserved protein</fullName>
    </submittedName>
</protein>
<dbReference type="SMART" id="SM00530">
    <property type="entry name" value="HTH_XRE"/>
    <property type="match status" value="1"/>
</dbReference>
<dbReference type="HOGENOM" id="CLU_1650444_0_0_9"/>
<dbReference type="RefSeq" id="WP_011064555.1">
    <property type="nucleotide sequence ID" value="NC_004193.1"/>
</dbReference>
<dbReference type="KEGG" id="oih:OB0154"/>
<keyword evidence="3" id="KW-1185">Reference proteome</keyword>
<evidence type="ECO:0000313" key="3">
    <source>
        <dbReference type="Proteomes" id="UP000000822"/>
    </source>
</evidence>
<dbReference type="InterPro" id="IPR010982">
    <property type="entry name" value="Lambda_DNA-bd_dom_sf"/>
</dbReference>
<sequence length="171" mass="19916">MDAKEFGAKLKEIRKEKNITLIDLKARTGYSDSYLSQIENGYKGLPKPSLLRTLAVGLDISPIYLMNLAGYSASYVDFENGHIKREGIDRGRDEKLLNKTRNIEVNLPSTEEMKLENGEQTIKELSDDELRRRLFDLHDLLNMKIDLYYKNEFLTNEERKKIRSMLELILE</sequence>
<dbReference type="eggNOG" id="COG1426">
    <property type="taxonomic scope" value="Bacteria"/>
</dbReference>
<accession>Q8ETV1</accession>